<proteinExistence type="predicted"/>
<keyword evidence="2" id="KW-1185">Reference proteome</keyword>
<dbReference type="Proteomes" id="UP000233551">
    <property type="component" value="Unassembled WGS sequence"/>
</dbReference>
<gene>
    <name evidence="1" type="ORF">CRG98_024298</name>
</gene>
<comment type="caution">
    <text evidence="1">The sequence shown here is derived from an EMBL/GenBank/DDBJ whole genome shotgun (WGS) entry which is preliminary data.</text>
</comment>
<accession>A0A2I0JGB2</accession>
<name>A0A2I0JGB2_PUNGR</name>
<protein>
    <submittedName>
        <fullName evidence="1">Uncharacterized protein</fullName>
    </submittedName>
</protein>
<evidence type="ECO:0000313" key="1">
    <source>
        <dbReference type="EMBL" id="PKI55282.1"/>
    </source>
</evidence>
<sequence length="111" mass="12178">MRYCAIHAIDWPIGMKCIRDTARFTQLISLLACFFDRIEGGTSDATIDQRVVDEVQAAEPHGDFSSSKNIGDWGLEKVDSIGRIFLLDGTVTSNAFLLVSLGLSLEKEVLG</sequence>
<evidence type="ECO:0000313" key="2">
    <source>
        <dbReference type="Proteomes" id="UP000233551"/>
    </source>
</evidence>
<organism evidence="1 2">
    <name type="scientific">Punica granatum</name>
    <name type="common">Pomegranate</name>
    <dbReference type="NCBI Taxonomy" id="22663"/>
    <lineage>
        <taxon>Eukaryota</taxon>
        <taxon>Viridiplantae</taxon>
        <taxon>Streptophyta</taxon>
        <taxon>Embryophyta</taxon>
        <taxon>Tracheophyta</taxon>
        <taxon>Spermatophyta</taxon>
        <taxon>Magnoliopsida</taxon>
        <taxon>eudicotyledons</taxon>
        <taxon>Gunneridae</taxon>
        <taxon>Pentapetalae</taxon>
        <taxon>rosids</taxon>
        <taxon>malvids</taxon>
        <taxon>Myrtales</taxon>
        <taxon>Lythraceae</taxon>
        <taxon>Punica</taxon>
    </lineage>
</organism>
<reference evidence="1 2" key="1">
    <citation type="submission" date="2017-11" db="EMBL/GenBank/DDBJ databases">
        <title>De-novo sequencing of pomegranate (Punica granatum L.) genome.</title>
        <authorList>
            <person name="Akparov Z."/>
            <person name="Amiraslanov A."/>
            <person name="Hajiyeva S."/>
            <person name="Abbasov M."/>
            <person name="Kaur K."/>
            <person name="Hamwieh A."/>
            <person name="Solovyev V."/>
            <person name="Salamov A."/>
            <person name="Braich B."/>
            <person name="Kosarev P."/>
            <person name="Mahmoud A."/>
            <person name="Hajiyev E."/>
            <person name="Babayeva S."/>
            <person name="Izzatullayeva V."/>
            <person name="Mammadov A."/>
            <person name="Mammadov A."/>
            <person name="Sharifova S."/>
            <person name="Ojaghi J."/>
            <person name="Eynullazada K."/>
            <person name="Bayramov B."/>
            <person name="Abdulazimova A."/>
            <person name="Shahmuradov I."/>
        </authorList>
    </citation>
    <scope>NUCLEOTIDE SEQUENCE [LARGE SCALE GENOMIC DNA]</scope>
    <source>
        <strain evidence="2">cv. AG2017</strain>
        <tissue evidence="1">Leaf</tissue>
    </source>
</reference>
<dbReference type="AlphaFoldDB" id="A0A2I0JGB2"/>
<dbReference type="EMBL" id="PGOL01001713">
    <property type="protein sequence ID" value="PKI55282.1"/>
    <property type="molecule type" value="Genomic_DNA"/>
</dbReference>